<gene>
    <name evidence="4" type="ORF">NAF29_14455</name>
</gene>
<sequence length="108" mass="12422">MYRLLPVSLMCFASLTACTTNSTSCEEIENIIAQRHECDELERRIRQSESIVVRSNLEEVYEKQCVEIRFYRDSFNDDQVCSKKQTTAATNAAEDNLKDTKEAEATPF</sequence>
<evidence type="ECO:0000313" key="5">
    <source>
        <dbReference type="Proteomes" id="UP001165393"/>
    </source>
</evidence>
<dbReference type="AlphaFoldDB" id="A0AA41W8D8"/>
<feature type="region of interest" description="Disordered" evidence="2">
    <location>
        <begin position="86"/>
        <end position="108"/>
    </location>
</feature>
<evidence type="ECO:0000256" key="3">
    <source>
        <dbReference type="SAM" id="SignalP"/>
    </source>
</evidence>
<evidence type="ECO:0008006" key="6">
    <source>
        <dbReference type="Google" id="ProtNLM"/>
    </source>
</evidence>
<organism evidence="4 5">
    <name type="scientific">Echinimonas agarilytica</name>
    <dbReference type="NCBI Taxonomy" id="1215918"/>
    <lineage>
        <taxon>Bacteria</taxon>
        <taxon>Pseudomonadati</taxon>
        <taxon>Pseudomonadota</taxon>
        <taxon>Gammaproteobacteria</taxon>
        <taxon>Alteromonadales</taxon>
        <taxon>Echinimonadaceae</taxon>
        <taxon>Echinimonas</taxon>
    </lineage>
</organism>
<dbReference type="RefSeq" id="WP_251262328.1">
    <property type="nucleotide sequence ID" value="NZ_JAMQGP010000007.1"/>
</dbReference>
<comment type="caution">
    <text evidence="4">The sequence shown here is derived from an EMBL/GenBank/DDBJ whole genome shotgun (WGS) entry which is preliminary data.</text>
</comment>
<keyword evidence="3" id="KW-0732">Signal</keyword>
<dbReference type="Proteomes" id="UP001165393">
    <property type="component" value="Unassembled WGS sequence"/>
</dbReference>
<evidence type="ECO:0000256" key="2">
    <source>
        <dbReference type="SAM" id="MobiDB-lite"/>
    </source>
</evidence>
<dbReference type="PROSITE" id="PS51257">
    <property type="entry name" value="PROKAR_LIPOPROTEIN"/>
    <property type="match status" value="1"/>
</dbReference>
<feature type="signal peptide" evidence="3">
    <location>
        <begin position="1"/>
        <end position="19"/>
    </location>
</feature>
<protein>
    <recommendedName>
        <fullName evidence="6">Lipoprotein</fullName>
    </recommendedName>
</protein>
<dbReference type="EMBL" id="JAMQGP010000007">
    <property type="protein sequence ID" value="MCM2680854.1"/>
    <property type="molecule type" value="Genomic_DNA"/>
</dbReference>
<evidence type="ECO:0000313" key="4">
    <source>
        <dbReference type="EMBL" id="MCM2680854.1"/>
    </source>
</evidence>
<keyword evidence="1" id="KW-0175">Coiled coil</keyword>
<feature type="chain" id="PRO_5041237070" description="Lipoprotein" evidence="3">
    <location>
        <begin position="20"/>
        <end position="108"/>
    </location>
</feature>
<proteinExistence type="predicted"/>
<keyword evidence="5" id="KW-1185">Reference proteome</keyword>
<evidence type="ECO:0000256" key="1">
    <source>
        <dbReference type="SAM" id="Coils"/>
    </source>
</evidence>
<accession>A0AA41W8D8</accession>
<feature type="coiled-coil region" evidence="1">
    <location>
        <begin position="31"/>
        <end position="58"/>
    </location>
</feature>
<feature type="compositionally biased region" description="Basic and acidic residues" evidence="2">
    <location>
        <begin position="95"/>
        <end position="108"/>
    </location>
</feature>
<reference evidence="4 5" key="1">
    <citation type="journal article" date="2013" name="Antonie Van Leeuwenhoek">
        <title>Echinimonas agarilytica gen. nov., sp. nov., a new gammaproteobacterium isolated from the sea urchin Strongylocentrotus intermedius.</title>
        <authorList>
            <person name="Nedashkovskaya O.I."/>
            <person name="Stenkova A.M."/>
            <person name="Zhukova N.V."/>
            <person name="Van Trappen S."/>
            <person name="Lee J.S."/>
            <person name="Kim S.B."/>
        </authorList>
    </citation>
    <scope>NUCLEOTIDE SEQUENCE [LARGE SCALE GENOMIC DNA]</scope>
    <source>
        <strain evidence="4 5">KMM 6351</strain>
    </source>
</reference>
<name>A0AA41W8D8_9GAMM</name>